<keyword evidence="4" id="KW-1185">Reference proteome</keyword>
<dbReference type="Proteomes" id="UP000245959">
    <property type="component" value="Unassembled WGS sequence"/>
</dbReference>
<evidence type="ECO:0000256" key="1">
    <source>
        <dbReference type="ARBA" id="ARBA00007637"/>
    </source>
</evidence>
<dbReference type="Pfam" id="PF01370">
    <property type="entry name" value="Epimerase"/>
    <property type="match status" value="1"/>
</dbReference>
<name>A0A2U1AJK5_9BACT</name>
<proteinExistence type="inferred from homology"/>
<protein>
    <submittedName>
        <fullName evidence="3">Nucleoside-diphosphate-sugar epimerase</fullName>
    </submittedName>
</protein>
<dbReference type="AlphaFoldDB" id="A0A2U1AJK5"/>
<gene>
    <name evidence="3" type="ORF">C8D82_13415</name>
</gene>
<evidence type="ECO:0000313" key="4">
    <source>
        <dbReference type="Proteomes" id="UP000245959"/>
    </source>
</evidence>
<evidence type="ECO:0000313" key="3">
    <source>
        <dbReference type="EMBL" id="PVY36609.1"/>
    </source>
</evidence>
<comment type="caution">
    <text evidence="3">The sequence shown here is derived from an EMBL/GenBank/DDBJ whole genome shotgun (WGS) entry which is preliminary data.</text>
</comment>
<dbReference type="InterPro" id="IPR036291">
    <property type="entry name" value="NAD(P)-bd_dom_sf"/>
</dbReference>
<dbReference type="Gene3D" id="3.40.50.720">
    <property type="entry name" value="NAD(P)-binding Rossmann-like Domain"/>
    <property type="match status" value="1"/>
</dbReference>
<dbReference type="OrthoDB" id="1490291at2"/>
<accession>A0A2U1AJK5</accession>
<comment type="similarity">
    <text evidence="1">Belongs to the NAD(P)-dependent epimerase/dehydratase family.</text>
</comment>
<reference evidence="3 4" key="1">
    <citation type="submission" date="2018-04" db="EMBL/GenBank/DDBJ databases">
        <title>Genomic Encyclopedia of Type Strains, Phase IV (KMG-IV): sequencing the most valuable type-strain genomes for metagenomic binning, comparative biology and taxonomic classification.</title>
        <authorList>
            <person name="Goeker M."/>
        </authorList>
    </citation>
    <scope>NUCLEOTIDE SEQUENCE [LARGE SCALE GENOMIC DNA]</scope>
    <source>
        <strain evidence="3 4">DSM 14823</strain>
    </source>
</reference>
<dbReference type="InterPro" id="IPR001509">
    <property type="entry name" value="Epimerase_deHydtase"/>
</dbReference>
<evidence type="ECO:0000259" key="2">
    <source>
        <dbReference type="Pfam" id="PF01370"/>
    </source>
</evidence>
<dbReference type="RefSeq" id="WP_147835249.1">
    <property type="nucleotide sequence ID" value="NZ_CABMMC010000001.1"/>
</dbReference>
<dbReference type="GeneID" id="78296733"/>
<dbReference type="EMBL" id="QEKH01000034">
    <property type="protein sequence ID" value="PVY36609.1"/>
    <property type="molecule type" value="Genomic_DNA"/>
</dbReference>
<dbReference type="PANTHER" id="PTHR43000">
    <property type="entry name" value="DTDP-D-GLUCOSE 4,6-DEHYDRATASE-RELATED"/>
    <property type="match status" value="1"/>
</dbReference>
<feature type="domain" description="NAD-dependent epimerase/dehydratase" evidence="2">
    <location>
        <begin position="3"/>
        <end position="206"/>
    </location>
</feature>
<dbReference type="SUPFAM" id="SSF51735">
    <property type="entry name" value="NAD(P)-binding Rossmann-fold domains"/>
    <property type="match status" value="1"/>
</dbReference>
<organism evidence="3 4">
    <name type="scientific">Victivallis vadensis</name>
    <dbReference type="NCBI Taxonomy" id="172901"/>
    <lineage>
        <taxon>Bacteria</taxon>
        <taxon>Pseudomonadati</taxon>
        <taxon>Lentisphaerota</taxon>
        <taxon>Lentisphaeria</taxon>
        <taxon>Victivallales</taxon>
        <taxon>Victivallaceae</taxon>
        <taxon>Victivallis</taxon>
    </lineage>
</organism>
<sequence>MRILLTGYPGFLSGAVLEYFSARGAVVDTLGLTTVERKEPAKHIVCNLAEQIPELAGCHYDMVIHAAGKAHVIPRTEQEKQQFFEVNVKGTEHLLMALQAAPPRALLFISSVAVYGLEAGEHIPETAPLLANTPYGRSKIQAEQLIRETAFASPVVRGIVRLPLIAGPDAPGNLGSMFRAMKKGVYFNIGNGEARRSAILLRDVAPFLEELAVSGGTYNLTDGHDLSFSELYSGLCRLNRFPHRPKLPVWCAVLLAYAGELIQGVTHKTFIFNKKRLHQMTQTLTFDGSAAQRDFSWRPHPVTEHLRELSSRN</sequence>